<evidence type="ECO:0000313" key="2">
    <source>
        <dbReference type="Proteomes" id="UP000013378"/>
    </source>
</evidence>
<protein>
    <submittedName>
        <fullName evidence="1">Uncharacterized protein</fullName>
    </submittedName>
</protein>
<accession>R1CB73</accession>
<comment type="caution">
    <text evidence="1">The sequence shown here is derived from an EMBL/GenBank/DDBJ whole genome shotgun (WGS) entry which is preliminary data.</text>
</comment>
<dbReference type="EMBL" id="ARZA01000267">
    <property type="protein sequence ID" value="EOC99554.1"/>
    <property type="molecule type" value="Genomic_DNA"/>
</dbReference>
<organism evidence="1 2">
    <name type="scientific">Caldisalinibacter kiritimatiensis</name>
    <dbReference type="NCBI Taxonomy" id="1304284"/>
    <lineage>
        <taxon>Bacteria</taxon>
        <taxon>Bacillati</taxon>
        <taxon>Bacillota</taxon>
        <taxon>Tissierellia</taxon>
        <taxon>Tissierellales</taxon>
        <taxon>Thermohalobacteraceae</taxon>
        <taxon>Caldisalinibacter</taxon>
    </lineage>
</organism>
<proteinExistence type="predicted"/>
<name>R1CB73_9FIRM</name>
<reference evidence="1 2" key="1">
    <citation type="journal article" date="2015" name="Geomicrobiol. J.">
        <title>Caldisalinibacter kiritimatiensis gen. nov., sp. nov., a moderately thermohalophilic thiosulfate-reducing bacterium from a hypersaline microbial mat.</title>
        <authorList>
            <person name="Ben Hania W."/>
            <person name="Joseph M."/>
            <person name="Fiebig A."/>
            <person name="Bunk B."/>
            <person name="Klenk H.-P."/>
            <person name="Fardeau M.-L."/>
            <person name="Spring S."/>
        </authorList>
    </citation>
    <scope>NUCLEOTIDE SEQUENCE [LARGE SCALE GENOMIC DNA]</scope>
    <source>
        <strain evidence="1 2">L21-TH-D2</strain>
    </source>
</reference>
<sequence>MNKRLEVVETDTKGIKEEHGVLLRSIEEKLQIQSKAIEKIEFIEGDIKVIKKDIDKIKKDISILEQITAKNWTEINELKAVK</sequence>
<dbReference type="Proteomes" id="UP000013378">
    <property type="component" value="Unassembled WGS sequence"/>
</dbReference>
<dbReference type="AlphaFoldDB" id="R1CB73"/>
<keyword evidence="2" id="KW-1185">Reference proteome</keyword>
<evidence type="ECO:0000313" key="1">
    <source>
        <dbReference type="EMBL" id="EOC99554.1"/>
    </source>
</evidence>
<gene>
    <name evidence="1" type="ORF">L21TH_2389</name>
</gene>